<dbReference type="EMBL" id="OV725077">
    <property type="protein sequence ID" value="CAH1392336.1"/>
    <property type="molecule type" value="Genomic_DNA"/>
</dbReference>
<dbReference type="OrthoDB" id="10505333at2759"/>
<protein>
    <submittedName>
        <fullName evidence="1">Uncharacterized protein</fullName>
    </submittedName>
</protein>
<evidence type="ECO:0000313" key="1">
    <source>
        <dbReference type="EMBL" id="CAH1392336.1"/>
    </source>
</evidence>
<name>A0A9P0E624_NEZVI</name>
<proteinExistence type="predicted"/>
<accession>A0A9P0E624</accession>
<evidence type="ECO:0000313" key="2">
    <source>
        <dbReference type="Proteomes" id="UP001152798"/>
    </source>
</evidence>
<dbReference type="Proteomes" id="UP001152798">
    <property type="component" value="Chromosome 1"/>
</dbReference>
<reference evidence="1" key="1">
    <citation type="submission" date="2022-01" db="EMBL/GenBank/DDBJ databases">
        <authorList>
            <person name="King R."/>
        </authorList>
    </citation>
    <scope>NUCLEOTIDE SEQUENCE</scope>
</reference>
<sequence length="112" mass="12028">MSITANHILRKSSSSLQLVAMQGLAAFRGFHAEVCPPEVCPGDVPGRSKCCRLKRSPPRPCLMPLPSCCSVPLSLCPRPQRPPQPDCCPIIIPTASCGYCPGPCPRCRDIPC</sequence>
<keyword evidence="2" id="KW-1185">Reference proteome</keyword>
<gene>
    <name evidence="1" type="ORF">NEZAVI_LOCUS3179</name>
</gene>
<organism evidence="1 2">
    <name type="scientific">Nezara viridula</name>
    <name type="common">Southern green stink bug</name>
    <name type="synonym">Cimex viridulus</name>
    <dbReference type="NCBI Taxonomy" id="85310"/>
    <lineage>
        <taxon>Eukaryota</taxon>
        <taxon>Metazoa</taxon>
        <taxon>Ecdysozoa</taxon>
        <taxon>Arthropoda</taxon>
        <taxon>Hexapoda</taxon>
        <taxon>Insecta</taxon>
        <taxon>Pterygota</taxon>
        <taxon>Neoptera</taxon>
        <taxon>Paraneoptera</taxon>
        <taxon>Hemiptera</taxon>
        <taxon>Heteroptera</taxon>
        <taxon>Panheteroptera</taxon>
        <taxon>Pentatomomorpha</taxon>
        <taxon>Pentatomoidea</taxon>
        <taxon>Pentatomidae</taxon>
        <taxon>Pentatominae</taxon>
        <taxon>Nezara</taxon>
    </lineage>
</organism>
<dbReference type="AlphaFoldDB" id="A0A9P0E624"/>